<evidence type="ECO:0000256" key="4">
    <source>
        <dbReference type="ARBA" id="ARBA00023224"/>
    </source>
</evidence>
<feature type="domain" description="Methyl-accepting transducer" evidence="8">
    <location>
        <begin position="399"/>
        <end position="628"/>
    </location>
</feature>
<dbReference type="STRING" id="1219360.GCA_001571305_02617"/>
<dbReference type="SUPFAM" id="SSF103190">
    <property type="entry name" value="Sensory domain-like"/>
    <property type="match status" value="1"/>
</dbReference>
<dbReference type="Gene3D" id="3.30.450.20">
    <property type="entry name" value="PAS domain"/>
    <property type="match status" value="1"/>
</dbReference>
<evidence type="ECO:0000259" key="9">
    <source>
        <dbReference type="PROSITE" id="PS50885"/>
    </source>
</evidence>
<dbReference type="SMART" id="SM00283">
    <property type="entry name" value="MA"/>
    <property type="match status" value="1"/>
</dbReference>
<dbReference type="PANTHER" id="PTHR43531">
    <property type="entry name" value="PROTEIN ICFG"/>
    <property type="match status" value="1"/>
</dbReference>
<evidence type="ECO:0000259" key="8">
    <source>
        <dbReference type="PROSITE" id="PS50111"/>
    </source>
</evidence>
<dbReference type="Proteomes" id="UP000306393">
    <property type="component" value="Unassembled WGS sequence"/>
</dbReference>
<evidence type="ECO:0000256" key="7">
    <source>
        <dbReference type="SAM" id="Phobius"/>
    </source>
</evidence>
<dbReference type="GO" id="GO:0006935">
    <property type="term" value="P:chemotaxis"/>
    <property type="evidence" value="ECO:0007669"/>
    <property type="project" value="UniProtKB-KW"/>
</dbReference>
<dbReference type="CDD" id="cd06225">
    <property type="entry name" value="HAMP"/>
    <property type="match status" value="1"/>
</dbReference>
<keyword evidence="2" id="KW-0488">Methylation</keyword>
<dbReference type="InterPro" id="IPR003660">
    <property type="entry name" value="HAMP_dom"/>
</dbReference>
<evidence type="ECO:0000256" key="1">
    <source>
        <dbReference type="ARBA" id="ARBA00004370"/>
    </source>
</evidence>
<evidence type="ECO:0000313" key="10">
    <source>
        <dbReference type="EMBL" id="MBD8106193.1"/>
    </source>
</evidence>
<reference evidence="10 13" key="2">
    <citation type="journal article" date="2020" name="FEMS Microbiol. Ecol.">
        <title>Temporal dynamics of bacterial communities during seed development and maturation.</title>
        <authorList>
            <person name="Chesneau G."/>
            <person name="Torres-Cortes G."/>
            <person name="Briand M."/>
            <person name="Darrasse A."/>
            <person name="Preveaux A."/>
            <person name="Marais C."/>
            <person name="Jacques M.A."/>
            <person name="Shade A."/>
            <person name="Barret M."/>
        </authorList>
    </citation>
    <scope>NUCLEOTIDE SEQUENCE [LARGE SCALE GENOMIC DNA]</scope>
    <source>
        <strain evidence="10 13">CFBP13732</strain>
    </source>
</reference>
<proteinExistence type="inferred from homology"/>
<evidence type="ECO:0000256" key="6">
    <source>
        <dbReference type="PROSITE-ProRule" id="PRU00284"/>
    </source>
</evidence>
<dbReference type="EMBL" id="JACYNN010000003">
    <property type="protein sequence ID" value="MBD8106193.1"/>
    <property type="molecule type" value="Genomic_DNA"/>
</dbReference>
<dbReference type="PANTHER" id="PTHR43531:SF14">
    <property type="entry name" value="METHYL-ACCEPTING CHEMOTAXIS PROTEIN I-RELATED"/>
    <property type="match status" value="1"/>
</dbReference>
<dbReference type="PROSITE" id="PS50111">
    <property type="entry name" value="CHEMOTAXIS_TRANSDUC_2"/>
    <property type="match status" value="1"/>
</dbReference>
<dbReference type="CDD" id="cd18774">
    <property type="entry name" value="PDC2_HK_sensor"/>
    <property type="match status" value="1"/>
</dbReference>
<evidence type="ECO:0000256" key="2">
    <source>
        <dbReference type="ARBA" id="ARBA00022481"/>
    </source>
</evidence>
<comment type="similarity">
    <text evidence="5">Belongs to the methyl-accepting chemotaxis (MCP) protein family.</text>
</comment>
<keyword evidence="7" id="KW-0472">Membrane</keyword>
<dbReference type="SUPFAM" id="SSF58104">
    <property type="entry name" value="Methyl-accepting chemotaxis protein (MCP) signaling domain"/>
    <property type="match status" value="1"/>
</dbReference>
<dbReference type="GO" id="GO:0005886">
    <property type="term" value="C:plasma membrane"/>
    <property type="evidence" value="ECO:0007669"/>
    <property type="project" value="TreeGrafter"/>
</dbReference>
<dbReference type="AlphaFoldDB" id="A0A4U3FC44"/>
<dbReference type="InterPro" id="IPR029151">
    <property type="entry name" value="Sensor-like_sf"/>
</dbReference>
<dbReference type="OrthoDB" id="9763018at2"/>
<evidence type="ECO:0000313" key="11">
    <source>
        <dbReference type="EMBL" id="TKJ90880.1"/>
    </source>
</evidence>
<keyword evidence="13" id="KW-1185">Reference proteome</keyword>
<dbReference type="FunFam" id="1.10.287.950:FF:000001">
    <property type="entry name" value="Methyl-accepting chemotaxis sensory transducer"/>
    <property type="match status" value="1"/>
</dbReference>
<dbReference type="InterPro" id="IPR004090">
    <property type="entry name" value="Chemotax_Me-accpt_rcpt"/>
</dbReference>
<evidence type="ECO:0000313" key="13">
    <source>
        <dbReference type="Proteomes" id="UP000661012"/>
    </source>
</evidence>
<name>A0A4U3FC44_9GAMM</name>
<feature type="domain" description="HAMP" evidence="9">
    <location>
        <begin position="342"/>
        <end position="394"/>
    </location>
</feature>
<dbReference type="Pfam" id="PF00672">
    <property type="entry name" value="HAMP"/>
    <property type="match status" value="1"/>
</dbReference>
<protein>
    <submittedName>
        <fullName evidence="10">Cache 3/Cache 2 fusion domain-containing protein</fullName>
    </submittedName>
    <submittedName>
        <fullName evidence="11">Methyl-accepting chemotaxis protein</fullName>
    </submittedName>
</protein>
<dbReference type="Pfam" id="PF17201">
    <property type="entry name" value="Cache_3-Cache_2"/>
    <property type="match status" value="1"/>
</dbReference>
<keyword evidence="4 6" id="KW-0807">Transducer</keyword>
<dbReference type="CDD" id="cd11386">
    <property type="entry name" value="MCP_signal"/>
    <property type="match status" value="1"/>
</dbReference>
<organism evidence="11 12">
    <name type="scientific">Erwinia persicina</name>
    <dbReference type="NCBI Taxonomy" id="55211"/>
    <lineage>
        <taxon>Bacteria</taxon>
        <taxon>Pseudomonadati</taxon>
        <taxon>Pseudomonadota</taxon>
        <taxon>Gammaproteobacteria</taxon>
        <taxon>Enterobacterales</taxon>
        <taxon>Erwiniaceae</taxon>
        <taxon>Erwinia</taxon>
    </lineage>
</organism>
<comment type="subcellular location">
    <subcellularLocation>
        <location evidence="1">Membrane</location>
    </subcellularLocation>
</comment>
<keyword evidence="7" id="KW-0812">Transmembrane</keyword>
<comment type="caution">
    <text evidence="11">The sequence shown here is derived from an EMBL/GenBank/DDBJ whole genome shotgun (WGS) entry which is preliminary data.</text>
</comment>
<sequence>MKRLSLKTWSLGVKLSVLTSVSVAVLFIILTLTLSHNAAKQVHTLTQADMENQVNGIGDMASMFNTTLSEEVSNYTALFQSFLPKRFSLDESQQITVGDQQTPTLRAGLRTLNLDQVLVDDFKDRTGAIATIFVRTQGDKFIRVSTSLRKEDGERAIGTQLDPNSPAWQPIQKGDIYRGVALLFGKRYITQYQPVRDETGRVIAILFVGVDISKQYAVIREKVLAKHLGDSGNFYVLNRTAGKQHGHYLFHRTLEGKLPELPQAVQQQLLTQPQGKLEVTDDKGTEKILVWQYLPEWNWVVVGDVDKASLLAPVQQTRNLFLLIGAALVAVFAIMFIWITRIWLSQPLQQVITLAQQYAAGNLLATLETRRQDEVGQLIVAINGIGDGLERVVAQVRHAADEIASGTEAIVSSSSNISEQISRQASSVEETSASMEQLGATVEQNAGNVTQALQLVGEAAEAVSHGSATVGQSVLTMSDIKTASQGIADITQVIESIAFQTNILALNAAVEAARAGENGKGFAVVAAEVRALAQRSAHSAKEIDHLIADSLRKVVQGHDLSEQTRQAMDNITGRMEQVKVLMSEINVASHEQSTGIGHVNIAMAQIGQATHQSSELVMHSEQTAQELSRKGHHLNELVQVFSVKS</sequence>
<dbReference type="RefSeq" id="WP_137269170.1">
    <property type="nucleotide sequence ID" value="NZ_JACONS010000002.1"/>
</dbReference>
<keyword evidence="3" id="KW-0145">Chemotaxis</keyword>
<dbReference type="SMART" id="SM00304">
    <property type="entry name" value="HAMP"/>
    <property type="match status" value="1"/>
</dbReference>
<dbReference type="PRINTS" id="PR00260">
    <property type="entry name" value="CHEMTRNSDUCR"/>
</dbReference>
<evidence type="ECO:0000256" key="5">
    <source>
        <dbReference type="ARBA" id="ARBA00029447"/>
    </source>
</evidence>
<reference evidence="11 12" key="1">
    <citation type="journal article" date="2019" name="Sci. Rep.">
        <title>Differences in resource use lead to coexistence of seed-transmitted microbial populations.</title>
        <authorList>
            <person name="Torres-Cortes G."/>
            <person name="Garcia B.J."/>
            <person name="Compant S."/>
            <person name="Rezki S."/>
            <person name="Jones P."/>
            <person name="Preveaux A."/>
            <person name="Briand M."/>
            <person name="Roulet A."/>
            <person name="Bouchez O."/>
            <person name="Jacobson D."/>
            <person name="Barret M."/>
        </authorList>
    </citation>
    <scope>NUCLEOTIDE SEQUENCE [LARGE SCALE GENOMIC DNA]</scope>
    <source>
        <strain evidence="11 12">CFBP13511</strain>
    </source>
</reference>
<dbReference type="Pfam" id="PF00015">
    <property type="entry name" value="MCPsignal"/>
    <property type="match status" value="1"/>
</dbReference>
<feature type="transmembrane region" description="Helical" evidence="7">
    <location>
        <begin position="320"/>
        <end position="339"/>
    </location>
</feature>
<dbReference type="InterPro" id="IPR004089">
    <property type="entry name" value="MCPsignal_dom"/>
</dbReference>
<dbReference type="InterPro" id="IPR033462">
    <property type="entry name" value="Cache_3-Cache_2"/>
</dbReference>
<feature type="transmembrane region" description="Helical" evidence="7">
    <location>
        <begin position="12"/>
        <end position="34"/>
    </location>
</feature>
<evidence type="ECO:0000256" key="3">
    <source>
        <dbReference type="ARBA" id="ARBA00022500"/>
    </source>
</evidence>
<accession>A0A4U3FC44</accession>
<dbReference type="GO" id="GO:0004888">
    <property type="term" value="F:transmembrane signaling receptor activity"/>
    <property type="evidence" value="ECO:0007669"/>
    <property type="project" value="InterPro"/>
</dbReference>
<dbReference type="Gene3D" id="1.10.287.950">
    <property type="entry name" value="Methyl-accepting chemotaxis protein"/>
    <property type="match status" value="1"/>
</dbReference>
<dbReference type="InterPro" id="IPR051310">
    <property type="entry name" value="MCP_chemotaxis"/>
</dbReference>
<dbReference type="GO" id="GO:0007165">
    <property type="term" value="P:signal transduction"/>
    <property type="evidence" value="ECO:0007669"/>
    <property type="project" value="UniProtKB-KW"/>
</dbReference>
<dbReference type="EMBL" id="QGAC01000008">
    <property type="protein sequence ID" value="TKJ90880.1"/>
    <property type="molecule type" value="Genomic_DNA"/>
</dbReference>
<gene>
    <name evidence="11" type="ORF">EpCFBP13511_10370</name>
    <name evidence="10" type="ORF">IFT93_07090</name>
</gene>
<evidence type="ECO:0000313" key="12">
    <source>
        <dbReference type="Proteomes" id="UP000306393"/>
    </source>
</evidence>
<dbReference type="PROSITE" id="PS50885">
    <property type="entry name" value="HAMP"/>
    <property type="match status" value="1"/>
</dbReference>
<dbReference type="Proteomes" id="UP000661012">
    <property type="component" value="Unassembled WGS sequence"/>
</dbReference>
<keyword evidence="7" id="KW-1133">Transmembrane helix</keyword>